<evidence type="ECO:0000313" key="2">
    <source>
        <dbReference type="Proteomes" id="UP001590950"/>
    </source>
</evidence>
<name>A0ABR4AE18_9LECA</name>
<gene>
    <name evidence="1" type="ORF">N7G274_003239</name>
</gene>
<comment type="caution">
    <text evidence="1">The sequence shown here is derived from an EMBL/GenBank/DDBJ whole genome shotgun (WGS) entry which is preliminary data.</text>
</comment>
<sequence>MAFIVLAKEVQAHLQAVLDDPGKGLNEKLLESVDGQVAESILEADRDALLNKLSALLPTLQQDPTPVASLINRLIAPQKYTFSRVLTIDPPADLLAGLVAPSPPLNLTTLCLLEKAKQTLRDVGIVAGKADVVCALVRLWLCTQDTAVAGRAHDVILGLLLPEAFNQGAIGLVEGGLMWRRIFRDKDIYGSIFSICSLSTVGQDGQPSKRDKTVAQARLLDILLRIDSEPIRTSQIPEIERQYGVKDGGLLHFAAIHMVDYKDDLLMHVNLLEFYTTYLSSKYKTIPLNPTTNWTKASTFALDFLRKNGMHDHALSFFLYPDDKDPVNLTFLYARSASYLGIWCSVYPKDFLGQHTLVKATLDRLLSALQMVTTAQWAQGQAPNNDLHVLASLPRVTLLPKSRVPSPLVYIPALPANEEAFKTLAYIFNGIKDTTSEMADQENAAARALYYIYTVNSPNFWRDIVRTAETVALKDTALAALSVIAAVITAHWAPLPTTLISASPFELLTEGDLAIKCGAPALPKSGVEAIMTEPAIGTVVPYLIKPAQTFSNLVGGGRGDVESAVYQVAVAKHETLIHLHEMLKRWIGDHPEAQEMLATVGRRVAQGPMGGSSEVGGRVGTMEL</sequence>
<reference evidence="1 2" key="1">
    <citation type="submission" date="2024-09" db="EMBL/GenBank/DDBJ databases">
        <title>Rethinking Asexuality: The Enigmatic Case of Functional Sexual Genes in Lepraria (Stereocaulaceae).</title>
        <authorList>
            <person name="Doellman M."/>
            <person name="Sun Y."/>
            <person name="Barcenas-Pena A."/>
            <person name="Lumbsch H.T."/>
            <person name="Grewe F."/>
        </authorList>
    </citation>
    <scope>NUCLEOTIDE SEQUENCE [LARGE SCALE GENOMIC DNA]</scope>
    <source>
        <strain evidence="1 2">Mercado 3170</strain>
    </source>
</reference>
<accession>A0ABR4AE18</accession>
<evidence type="ECO:0000313" key="1">
    <source>
        <dbReference type="EMBL" id="KAL2043720.1"/>
    </source>
</evidence>
<organism evidence="1 2">
    <name type="scientific">Stereocaulon virgatum</name>
    <dbReference type="NCBI Taxonomy" id="373712"/>
    <lineage>
        <taxon>Eukaryota</taxon>
        <taxon>Fungi</taxon>
        <taxon>Dikarya</taxon>
        <taxon>Ascomycota</taxon>
        <taxon>Pezizomycotina</taxon>
        <taxon>Lecanoromycetes</taxon>
        <taxon>OSLEUM clade</taxon>
        <taxon>Lecanoromycetidae</taxon>
        <taxon>Lecanorales</taxon>
        <taxon>Lecanorineae</taxon>
        <taxon>Stereocaulaceae</taxon>
        <taxon>Stereocaulon</taxon>
    </lineage>
</organism>
<keyword evidence="2" id="KW-1185">Reference proteome</keyword>
<dbReference type="Proteomes" id="UP001590950">
    <property type="component" value="Unassembled WGS sequence"/>
</dbReference>
<protein>
    <submittedName>
        <fullName evidence="1">Uncharacterized protein</fullName>
    </submittedName>
</protein>
<dbReference type="EMBL" id="JBEFKJ010000010">
    <property type="protein sequence ID" value="KAL2043720.1"/>
    <property type="molecule type" value="Genomic_DNA"/>
</dbReference>
<proteinExistence type="predicted"/>